<reference evidence="4 5" key="1">
    <citation type="submission" date="2017-08" db="EMBL/GenBank/DDBJ databases">
        <authorList>
            <person name="de Groot N.N."/>
        </authorList>
    </citation>
    <scope>NUCLEOTIDE SEQUENCE [LARGE SCALE GENOMIC DNA]</scope>
    <source>
        <strain evidence="4 5">JC228</strain>
    </source>
</reference>
<dbReference type="PROSITE" id="PS00107">
    <property type="entry name" value="PROTEIN_KINASE_ATP"/>
    <property type="match status" value="1"/>
</dbReference>
<evidence type="ECO:0000313" key="5">
    <source>
        <dbReference type="Proteomes" id="UP000219546"/>
    </source>
</evidence>
<dbReference type="PANTHER" id="PTHR44167:SF24">
    <property type="entry name" value="SERINE_THREONINE-PROTEIN KINASE CHK2"/>
    <property type="match status" value="1"/>
</dbReference>
<dbReference type="SUPFAM" id="SSF56112">
    <property type="entry name" value="Protein kinase-like (PK-like)"/>
    <property type="match status" value="1"/>
</dbReference>
<dbReference type="EMBL" id="OAOP01000015">
    <property type="protein sequence ID" value="SNX75690.1"/>
    <property type="molecule type" value="Genomic_DNA"/>
</dbReference>
<evidence type="ECO:0000259" key="3">
    <source>
        <dbReference type="PROSITE" id="PS50011"/>
    </source>
</evidence>
<proteinExistence type="predicted"/>
<sequence length="331" mass="36735">MNPTMKSPFKLPPGTVIQGKWHQETYRIKKELGFGANGTVYLAETSGHLAVAIKLSTETSIVASEVNVLKALAKVQGSTLGPSLYDVDDWEVRGISIPFYTMEYIKGKDMIGFIQERGSSWIMVLIIQLLNDLHELHQLGWVFGDLKPENLMVSGPPPRIRCVDVGGTTQIGRSIKEFTEFYDRGYWGLGSRKAEPSYDLFAVVMVILTVYYGGRFEKKGGSLSIIKKKIEGIKELRPFEAILVKAIKGEFQSALEMRKALLTCKSQKQISVAANTAGILNNPANAAQNSPPSRYQKRKKRKVGSFLETVLLVAVVAAFYTLYLVYEIMGG</sequence>
<keyword evidence="4" id="KW-0418">Kinase</keyword>
<dbReference type="GO" id="GO:0005524">
    <property type="term" value="F:ATP binding"/>
    <property type="evidence" value="ECO:0007669"/>
    <property type="project" value="UniProtKB-UniRule"/>
</dbReference>
<gene>
    <name evidence="4" type="ORF">SAMN05877753_11514</name>
</gene>
<dbReference type="Proteomes" id="UP000219546">
    <property type="component" value="Unassembled WGS sequence"/>
</dbReference>
<feature type="domain" description="Protein kinase" evidence="3">
    <location>
        <begin position="26"/>
        <end position="307"/>
    </location>
</feature>
<dbReference type="SMART" id="SM00220">
    <property type="entry name" value="S_TKc"/>
    <property type="match status" value="1"/>
</dbReference>
<dbReference type="Gene3D" id="3.30.200.20">
    <property type="entry name" value="Phosphorylase Kinase, domain 1"/>
    <property type="match status" value="1"/>
</dbReference>
<dbReference type="Pfam" id="PF00069">
    <property type="entry name" value="Pkinase"/>
    <property type="match status" value="1"/>
</dbReference>
<dbReference type="PROSITE" id="PS50011">
    <property type="entry name" value="PROTEIN_KINASE_DOM"/>
    <property type="match status" value="1"/>
</dbReference>
<dbReference type="Gene3D" id="1.10.510.10">
    <property type="entry name" value="Transferase(Phosphotransferase) domain 1"/>
    <property type="match status" value="1"/>
</dbReference>
<dbReference type="GO" id="GO:0004674">
    <property type="term" value="F:protein serine/threonine kinase activity"/>
    <property type="evidence" value="ECO:0007669"/>
    <property type="project" value="TreeGrafter"/>
</dbReference>
<feature type="transmembrane region" description="Helical" evidence="2">
    <location>
        <begin position="303"/>
        <end position="326"/>
    </location>
</feature>
<protein>
    <submittedName>
        <fullName evidence="4">Serine/threonine-protein kinase</fullName>
    </submittedName>
</protein>
<accession>A0A285D796</accession>
<organism evidence="4 5">
    <name type="scientific">Bacillus oleivorans</name>
    <dbReference type="NCBI Taxonomy" id="1448271"/>
    <lineage>
        <taxon>Bacteria</taxon>
        <taxon>Bacillati</taxon>
        <taxon>Bacillota</taxon>
        <taxon>Bacilli</taxon>
        <taxon>Bacillales</taxon>
        <taxon>Bacillaceae</taxon>
        <taxon>Bacillus</taxon>
    </lineage>
</organism>
<dbReference type="RefSeq" id="WP_342745908.1">
    <property type="nucleotide sequence ID" value="NZ_JBEPMQ010000020.1"/>
</dbReference>
<keyword evidence="2" id="KW-1133">Transmembrane helix</keyword>
<name>A0A285D796_9BACI</name>
<keyword evidence="5" id="KW-1185">Reference proteome</keyword>
<evidence type="ECO:0000256" key="2">
    <source>
        <dbReference type="SAM" id="Phobius"/>
    </source>
</evidence>
<dbReference type="InterPro" id="IPR000719">
    <property type="entry name" value="Prot_kinase_dom"/>
</dbReference>
<dbReference type="InterPro" id="IPR017441">
    <property type="entry name" value="Protein_kinase_ATP_BS"/>
</dbReference>
<evidence type="ECO:0000313" key="4">
    <source>
        <dbReference type="EMBL" id="SNX75690.1"/>
    </source>
</evidence>
<dbReference type="PANTHER" id="PTHR44167">
    <property type="entry name" value="OVARIAN-SPECIFIC SERINE/THREONINE-PROTEIN KINASE LOK-RELATED"/>
    <property type="match status" value="1"/>
</dbReference>
<dbReference type="AlphaFoldDB" id="A0A285D796"/>
<keyword evidence="1" id="KW-0547">Nucleotide-binding</keyword>
<keyword evidence="4" id="KW-0808">Transferase</keyword>
<dbReference type="GO" id="GO:0005737">
    <property type="term" value="C:cytoplasm"/>
    <property type="evidence" value="ECO:0007669"/>
    <property type="project" value="TreeGrafter"/>
</dbReference>
<feature type="binding site" evidence="1">
    <location>
        <position position="54"/>
    </location>
    <ligand>
        <name>ATP</name>
        <dbReference type="ChEBI" id="CHEBI:30616"/>
    </ligand>
</feature>
<keyword evidence="1" id="KW-0067">ATP-binding</keyword>
<evidence type="ECO:0000256" key="1">
    <source>
        <dbReference type="PROSITE-ProRule" id="PRU10141"/>
    </source>
</evidence>
<keyword evidence="2" id="KW-0812">Transmembrane</keyword>
<dbReference type="InterPro" id="IPR011009">
    <property type="entry name" value="Kinase-like_dom_sf"/>
</dbReference>
<keyword evidence="2" id="KW-0472">Membrane</keyword>